<accession>Q7NU10</accession>
<dbReference type="STRING" id="243365.CV_2893"/>
<keyword evidence="3" id="KW-1185">Reference proteome</keyword>
<sequence length="204" mass="21699">MMRKRAAFVAVAGAFGAISAIAHAETPGFCDTNYAIVGEGFDFRGTNANINYIAAETPNVLTIAGNVNGYRVTKTITLVGFTASGSWGDFNGAQWAGKGVTGIQFNDKEMIISGEVQQGYNYSSFRTSRIVFNGDISFVPGSQGAYSTSKLNQLIPFPSSMWSTSGKGIFMGATHYNSQGLPNGGWDQGYTILRCGVSHSSAKR</sequence>
<proteinExistence type="predicted"/>
<dbReference type="KEGG" id="cvi:CV_2893"/>
<evidence type="ECO:0000313" key="3">
    <source>
        <dbReference type="Proteomes" id="UP000001424"/>
    </source>
</evidence>
<dbReference type="HOGENOM" id="CLU_1341290_0_0_4"/>
<name>Q7NU10_CHRVO</name>
<keyword evidence="1" id="KW-0732">Signal</keyword>
<evidence type="ECO:0000313" key="2">
    <source>
        <dbReference type="EMBL" id="AAQ60561.1"/>
    </source>
</evidence>
<protein>
    <submittedName>
        <fullName evidence="2">Uncharacterized protein</fullName>
    </submittedName>
</protein>
<dbReference type="AlphaFoldDB" id="Q7NU10"/>
<reference evidence="2 3" key="1">
    <citation type="journal article" date="2003" name="Proc. Natl. Acad. Sci. U.S.A.">
        <title>The complete genome sequence of Chromobacterium violaceum reveals remarkable and exploitable bacterial adaptability.</title>
        <authorList>
            <person name="Vasconcelos A.T.R."/>
            <person name="de Almeida D.F."/>
            <person name="Almeida F.C."/>
            <person name="de Almeida L.G.P."/>
            <person name="de Almeida R."/>
            <person name="Goncalves J.A.A."/>
            <person name="Andrade E.M."/>
            <person name="Antonio R.V."/>
            <person name="Araripe J."/>
            <person name="de Araujo M.F.F."/>
            <person name="Filho S.A."/>
            <person name="Azevedo V."/>
            <person name="Batista A.J."/>
            <person name="Bataus L.A.M."/>
            <person name="Batista J.S."/>
            <person name="Belo A."/>
            <person name="vander Berg C."/>
            <person name="Blamey J."/>
            <person name="Bogo M."/>
            <person name="Bonato S."/>
            <person name="Bordignon J."/>
            <person name="Brito C.A."/>
            <person name="Brocchi M."/>
            <person name="Burity H.A."/>
            <person name="Camargo A.A."/>
            <person name="Cardoso D.D.P."/>
            <person name="Carneiro N.P."/>
            <person name="Carraro D.M."/>
            <person name="Carvalho C.M.B."/>
            <person name="Cascardo J.C.M."/>
            <person name="Cavada B.S."/>
            <person name="Chueire L.M.O."/>
            <person name="Pasa T.B.C."/>
            <person name="Duran N."/>
            <person name="Fagundes N."/>
            <person name="Falcao C.L."/>
            <person name="Fantinatti F."/>
            <person name="Farias I.P."/>
            <person name="Felipe M.S.S."/>
            <person name="Ferrari L.P."/>
            <person name="Ferro J.A."/>
            <person name="Ferro M.I.T."/>
            <person name="Franco G.R."/>
            <person name="Freitas N.S.A."/>
            <person name="Furlan L.R."/>
            <person name="Gazzinelli R.T."/>
            <person name="Gomes E.A."/>
            <person name="Goncalves P.R."/>
            <person name="Grangeiro T.B."/>
            <person name="Grattapaglia D."/>
            <person name="Grisard E.C."/>
            <person name="Guimaraes C.T."/>
            <person name="Hanna E.S."/>
            <person name="Hungria M."/>
            <person name="Jardim S.N."/>
            <person name="Laurino J."/>
            <person name="Leoi L.C.T."/>
            <person name="Fassarella L."/>
            <person name="Lima A."/>
            <person name="Loureiro M.F."/>
            <person name="Lyra M.C.P."/>
            <person name="Macedo M."/>
            <person name="Madeira H.M.F."/>
            <person name="Manfio G.P."/>
            <person name="Maranhao A.Q."/>
            <person name="Martins W.S."/>
            <person name="di Mauro S.M.Z."/>
            <person name="de Medeiros S.R.B."/>
            <person name="Meissner R.D.V."/>
            <person name="Menck C.F.M."/>
            <person name="Moreira M.A.M."/>
            <person name="Nascimento F.F."/>
            <person name="Nicolas M.F."/>
            <person name="Oliveira J.G."/>
            <person name="Oliveira S.C."/>
            <person name="Paixao R.F.C."/>
            <person name="Parente J.A."/>
            <person name="Pedrosa F.O."/>
            <person name="Pena S.J.D."/>
            <person name="Perreira J.O."/>
            <person name="Perreira M."/>
            <person name="Pinto L.S.R.C."/>
            <person name="Pinto L.S."/>
            <person name="Porto J.I.R."/>
            <person name="Potrich D.P."/>
            <person name="Neto C.E.R."/>
            <person name="Reis A.M.M."/>
            <person name="Rigo L.U."/>
            <person name="Rondinelli E."/>
            <person name="dos Santos E.B.P."/>
            <person name="Santos F.R."/>
            <person name="Schneider M.P.C."/>
            <person name="Seuanez H.N."/>
            <person name="Silva A.M.R."/>
            <person name="da Silva A.L.C."/>
            <person name="Silva D.W."/>
            <person name="Silva R."/>
            <person name="Simoes I.C."/>
            <person name="Simon D."/>
            <person name="Soares C.M.A."/>
            <person name="Soares R.B.A."/>
            <person name="Souza E.M."/>
            <person name="Souza K.R.L."/>
            <person name="Souza R.C."/>
            <person name="Steffens M.B.R."/>
            <person name="Steindel M."/>
            <person name="Teixeira S.R."/>
            <person name="Urmenyi T."/>
            <person name="Vettore A."/>
            <person name="Wassem R."/>
            <person name="Zaha A."/>
            <person name="Simpson A.J.G."/>
        </authorList>
    </citation>
    <scope>NUCLEOTIDE SEQUENCE [LARGE SCALE GENOMIC DNA]</scope>
    <source>
        <strain evidence="3">ATCC 12472 / DSM 30191 / JCM 1249 / NBRC 12614 / NCIMB 9131 / NCTC 9757</strain>
    </source>
</reference>
<gene>
    <name evidence="2" type="ordered locus">CV_2893</name>
</gene>
<evidence type="ECO:0000256" key="1">
    <source>
        <dbReference type="SAM" id="SignalP"/>
    </source>
</evidence>
<feature type="signal peptide" evidence="1">
    <location>
        <begin position="1"/>
        <end position="24"/>
    </location>
</feature>
<dbReference type="Proteomes" id="UP000001424">
    <property type="component" value="Chromosome"/>
</dbReference>
<feature type="chain" id="PRO_5004289063" evidence="1">
    <location>
        <begin position="25"/>
        <end position="204"/>
    </location>
</feature>
<dbReference type="EMBL" id="AE016825">
    <property type="protein sequence ID" value="AAQ60561.1"/>
    <property type="molecule type" value="Genomic_DNA"/>
</dbReference>
<organism evidence="2 3">
    <name type="scientific">Chromobacterium violaceum (strain ATCC 12472 / DSM 30191 / JCM 1249 / CCUG 213 / NBRC 12614 / NCIMB 9131 / NCTC 9757 / MK)</name>
    <dbReference type="NCBI Taxonomy" id="243365"/>
    <lineage>
        <taxon>Bacteria</taxon>
        <taxon>Pseudomonadati</taxon>
        <taxon>Pseudomonadota</taxon>
        <taxon>Betaproteobacteria</taxon>
        <taxon>Neisseriales</taxon>
        <taxon>Chromobacteriaceae</taxon>
        <taxon>Chromobacterium</taxon>
    </lineage>
</organism>